<dbReference type="AlphaFoldDB" id="A0A0C4E8K9"/>
<protein>
    <submittedName>
        <fullName evidence="2">Class III chitinase</fullName>
    </submittedName>
</protein>
<feature type="region of interest" description="Disordered" evidence="1">
    <location>
        <begin position="174"/>
        <end position="232"/>
    </location>
</feature>
<accession>A0A0C4E8K9</accession>
<dbReference type="OrthoDB" id="3012298at2759"/>
<evidence type="ECO:0000313" key="2">
    <source>
        <dbReference type="EMBL" id="KLU89951.1"/>
    </source>
</evidence>
<dbReference type="EMBL" id="ADBL01002174">
    <property type="status" value="NOT_ANNOTATED_CDS"/>
    <property type="molecule type" value="Genomic_DNA"/>
</dbReference>
<sequence length="232" mass="26510">MAPIPRPELPRIITYYQTHHTADGRPISVLPLLTEPGISVTHVIVAAIHLNDDPSAMTLNDHHPDHPRFERNPTRLFILWVVDWYIQSEITRYGGVPKALRRNFIPYASLEILAGHHARFGGVMGWEYFNSLPGGEDRPWEWAMFMTALLRGERAVAGGEQPVLKAIESEAQREQVALEKRKKEEEEQEQQRAAEKRTQQPTHEVDDQQGPEAPIPGDFEYYSDGQEQKDSD</sequence>
<reference evidence="3" key="5">
    <citation type="submission" date="2015-06" db="UniProtKB">
        <authorList>
            <consortium name="EnsemblFungi"/>
        </authorList>
    </citation>
    <scope>IDENTIFICATION</scope>
    <source>
        <strain evidence="3">ATCC 64411</strain>
    </source>
</reference>
<gene>
    <name evidence="2" type="ORF">MAPG_08918</name>
</gene>
<evidence type="ECO:0000313" key="4">
    <source>
        <dbReference type="Proteomes" id="UP000011715"/>
    </source>
</evidence>
<dbReference type="EnsemblFungi" id="MAPG_08918T0">
    <property type="protein sequence ID" value="MAPG_08918T0"/>
    <property type="gene ID" value="MAPG_08918"/>
</dbReference>
<name>A0A0C4E8K9_MAGP6</name>
<dbReference type="Proteomes" id="UP000011715">
    <property type="component" value="Unassembled WGS sequence"/>
</dbReference>
<feature type="compositionally biased region" description="Basic and acidic residues" evidence="1">
    <location>
        <begin position="174"/>
        <end position="206"/>
    </location>
</feature>
<reference evidence="3" key="4">
    <citation type="journal article" date="2015" name="G3 (Bethesda)">
        <title>Genome sequences of three phytopathogenic species of the Magnaporthaceae family of fungi.</title>
        <authorList>
            <person name="Okagaki L.H."/>
            <person name="Nunes C.C."/>
            <person name="Sailsbery J."/>
            <person name="Clay B."/>
            <person name="Brown D."/>
            <person name="John T."/>
            <person name="Oh Y."/>
            <person name="Young N."/>
            <person name="Fitzgerald M."/>
            <person name="Haas B.J."/>
            <person name="Zeng Q."/>
            <person name="Young S."/>
            <person name="Adiconis X."/>
            <person name="Fan L."/>
            <person name="Levin J.Z."/>
            <person name="Mitchell T.K."/>
            <person name="Okubara P.A."/>
            <person name="Farman M.L."/>
            <person name="Kohn L.M."/>
            <person name="Birren B."/>
            <person name="Ma L.-J."/>
            <person name="Dean R.A."/>
        </authorList>
    </citation>
    <scope>NUCLEOTIDE SEQUENCE</scope>
    <source>
        <strain evidence="3">ATCC 64411 / 73-15</strain>
    </source>
</reference>
<evidence type="ECO:0000313" key="3">
    <source>
        <dbReference type="EnsemblFungi" id="MAPG_08918T0"/>
    </source>
</evidence>
<keyword evidence="4" id="KW-1185">Reference proteome</keyword>
<dbReference type="VEuPathDB" id="FungiDB:MAPG_08918"/>
<dbReference type="EMBL" id="GL876974">
    <property type="protein sequence ID" value="KLU89951.1"/>
    <property type="molecule type" value="Genomic_DNA"/>
</dbReference>
<dbReference type="eggNOG" id="ENOG502RK0Z">
    <property type="taxonomic scope" value="Eukaryota"/>
</dbReference>
<reference evidence="4" key="1">
    <citation type="submission" date="2010-05" db="EMBL/GenBank/DDBJ databases">
        <title>The genome sequence of Magnaporthe poae strain ATCC 64411.</title>
        <authorList>
            <person name="Ma L.-J."/>
            <person name="Dead R."/>
            <person name="Young S."/>
            <person name="Zeng Q."/>
            <person name="Koehrsen M."/>
            <person name="Alvarado L."/>
            <person name="Berlin A."/>
            <person name="Chapman S.B."/>
            <person name="Chen Z."/>
            <person name="Freedman E."/>
            <person name="Gellesch M."/>
            <person name="Goldberg J."/>
            <person name="Griggs A."/>
            <person name="Gujja S."/>
            <person name="Heilman E.R."/>
            <person name="Heiman D."/>
            <person name="Hepburn T."/>
            <person name="Howarth C."/>
            <person name="Jen D."/>
            <person name="Larson L."/>
            <person name="Mehta T."/>
            <person name="Neiman D."/>
            <person name="Pearson M."/>
            <person name="Roberts A."/>
            <person name="Saif S."/>
            <person name="Shea T."/>
            <person name="Shenoy N."/>
            <person name="Sisk P."/>
            <person name="Stolte C."/>
            <person name="Sykes S."/>
            <person name="Walk T."/>
            <person name="White J."/>
            <person name="Yandava C."/>
            <person name="Haas B."/>
            <person name="Nusbaum C."/>
            <person name="Birren B."/>
        </authorList>
    </citation>
    <scope>NUCLEOTIDE SEQUENCE [LARGE SCALE GENOMIC DNA]</scope>
    <source>
        <strain evidence="4">ATCC 64411 / 73-15</strain>
    </source>
</reference>
<dbReference type="Gene3D" id="3.20.20.80">
    <property type="entry name" value="Glycosidases"/>
    <property type="match status" value="1"/>
</dbReference>
<organism evidence="3 4">
    <name type="scientific">Magnaporthiopsis poae (strain ATCC 64411 / 73-15)</name>
    <name type="common">Kentucky bluegrass fungus</name>
    <name type="synonym">Magnaporthe poae</name>
    <dbReference type="NCBI Taxonomy" id="644358"/>
    <lineage>
        <taxon>Eukaryota</taxon>
        <taxon>Fungi</taxon>
        <taxon>Dikarya</taxon>
        <taxon>Ascomycota</taxon>
        <taxon>Pezizomycotina</taxon>
        <taxon>Sordariomycetes</taxon>
        <taxon>Sordariomycetidae</taxon>
        <taxon>Magnaporthales</taxon>
        <taxon>Magnaporthaceae</taxon>
        <taxon>Magnaporthiopsis</taxon>
    </lineage>
</organism>
<reference evidence="2" key="2">
    <citation type="submission" date="2010-05" db="EMBL/GenBank/DDBJ databases">
        <title>The Genome Sequence of Magnaporthe poae strain ATCC 64411.</title>
        <authorList>
            <consortium name="The Broad Institute Genome Sequencing Platform"/>
            <consortium name="Broad Institute Genome Sequencing Center for Infectious Disease"/>
            <person name="Ma L.-J."/>
            <person name="Dead R."/>
            <person name="Young S."/>
            <person name="Zeng Q."/>
            <person name="Koehrsen M."/>
            <person name="Alvarado L."/>
            <person name="Berlin A."/>
            <person name="Chapman S.B."/>
            <person name="Chen Z."/>
            <person name="Freedman E."/>
            <person name="Gellesch M."/>
            <person name="Goldberg J."/>
            <person name="Griggs A."/>
            <person name="Gujja S."/>
            <person name="Heilman E.R."/>
            <person name="Heiman D."/>
            <person name="Hepburn T."/>
            <person name="Howarth C."/>
            <person name="Jen D."/>
            <person name="Larson L."/>
            <person name="Mehta T."/>
            <person name="Neiman D."/>
            <person name="Pearson M."/>
            <person name="Roberts A."/>
            <person name="Saif S."/>
            <person name="Shea T."/>
            <person name="Shenoy N."/>
            <person name="Sisk P."/>
            <person name="Stolte C."/>
            <person name="Sykes S."/>
            <person name="Walk T."/>
            <person name="White J."/>
            <person name="Yandava C."/>
            <person name="Haas B."/>
            <person name="Nusbaum C."/>
            <person name="Birren B."/>
        </authorList>
    </citation>
    <scope>NUCLEOTIDE SEQUENCE</scope>
    <source>
        <strain evidence="2">ATCC 64411</strain>
    </source>
</reference>
<evidence type="ECO:0000256" key="1">
    <source>
        <dbReference type="SAM" id="MobiDB-lite"/>
    </source>
</evidence>
<reference evidence="2" key="3">
    <citation type="submission" date="2011-03" db="EMBL/GenBank/DDBJ databases">
        <title>Annotation of Magnaporthe poae ATCC 64411.</title>
        <authorList>
            <person name="Ma L.-J."/>
            <person name="Dead R."/>
            <person name="Young S.K."/>
            <person name="Zeng Q."/>
            <person name="Gargeya S."/>
            <person name="Fitzgerald M."/>
            <person name="Haas B."/>
            <person name="Abouelleil A."/>
            <person name="Alvarado L."/>
            <person name="Arachchi H.M."/>
            <person name="Berlin A."/>
            <person name="Brown A."/>
            <person name="Chapman S.B."/>
            <person name="Chen Z."/>
            <person name="Dunbar C."/>
            <person name="Freedman E."/>
            <person name="Gearin G."/>
            <person name="Gellesch M."/>
            <person name="Goldberg J."/>
            <person name="Griggs A."/>
            <person name="Gujja S."/>
            <person name="Heiman D."/>
            <person name="Howarth C."/>
            <person name="Larson L."/>
            <person name="Lui A."/>
            <person name="MacDonald P.J.P."/>
            <person name="Mehta T."/>
            <person name="Montmayeur A."/>
            <person name="Murphy C."/>
            <person name="Neiman D."/>
            <person name="Pearson M."/>
            <person name="Priest M."/>
            <person name="Roberts A."/>
            <person name="Saif S."/>
            <person name="Shea T."/>
            <person name="Shenoy N."/>
            <person name="Sisk P."/>
            <person name="Stolte C."/>
            <person name="Sykes S."/>
            <person name="Yandava C."/>
            <person name="Wortman J."/>
            <person name="Nusbaum C."/>
            <person name="Birren B."/>
        </authorList>
    </citation>
    <scope>NUCLEOTIDE SEQUENCE</scope>
    <source>
        <strain evidence="2">ATCC 64411</strain>
    </source>
</reference>
<proteinExistence type="predicted"/>